<evidence type="ECO:0000313" key="3">
    <source>
        <dbReference type="Proteomes" id="UP000184440"/>
    </source>
</evidence>
<keyword evidence="1" id="KW-1133">Transmembrane helix</keyword>
<keyword evidence="1" id="KW-0812">Transmembrane</keyword>
<evidence type="ECO:0000256" key="1">
    <source>
        <dbReference type="SAM" id="Phobius"/>
    </source>
</evidence>
<dbReference type="AlphaFoldDB" id="A0A1M7RPK1"/>
<name>A0A1M7RPK1_9ACTN</name>
<gene>
    <name evidence="2" type="ORF">SAMN05443668_13612</name>
</gene>
<keyword evidence="1" id="KW-0472">Membrane</keyword>
<sequence>MSTLLAALGRLSLAWLIALTAAGVLLRLAVFGNPGLTYAGMVLALGAIAATTATWVKFGETFDRWCCSRRRWAWS</sequence>
<evidence type="ECO:0000313" key="2">
    <source>
        <dbReference type="EMBL" id="SHN48194.1"/>
    </source>
</evidence>
<reference evidence="2 3" key="1">
    <citation type="submission" date="2016-11" db="EMBL/GenBank/DDBJ databases">
        <authorList>
            <person name="Jaros S."/>
            <person name="Januszkiewicz K."/>
            <person name="Wedrychowicz H."/>
        </authorList>
    </citation>
    <scope>NUCLEOTIDE SEQUENCE [LARGE SCALE GENOMIC DNA]</scope>
    <source>
        <strain evidence="2 3">DSM 46144</strain>
    </source>
</reference>
<protein>
    <submittedName>
        <fullName evidence="2">Uncharacterized protein</fullName>
    </submittedName>
</protein>
<keyword evidence="3" id="KW-1185">Reference proteome</keyword>
<dbReference type="STRING" id="134849.SAMN05443668_13612"/>
<dbReference type="Proteomes" id="UP000184440">
    <property type="component" value="Unassembled WGS sequence"/>
</dbReference>
<dbReference type="RefSeq" id="WP_073266755.1">
    <property type="nucleotide sequence ID" value="NZ_FRCS01000036.1"/>
</dbReference>
<dbReference type="EMBL" id="FRCS01000036">
    <property type="protein sequence ID" value="SHN48194.1"/>
    <property type="molecule type" value="Genomic_DNA"/>
</dbReference>
<proteinExistence type="predicted"/>
<accession>A0A1M7RPK1</accession>
<organism evidence="2 3">
    <name type="scientific">Cryptosporangium aurantiacum</name>
    <dbReference type="NCBI Taxonomy" id="134849"/>
    <lineage>
        <taxon>Bacteria</taxon>
        <taxon>Bacillati</taxon>
        <taxon>Actinomycetota</taxon>
        <taxon>Actinomycetes</taxon>
        <taxon>Cryptosporangiales</taxon>
        <taxon>Cryptosporangiaceae</taxon>
        <taxon>Cryptosporangium</taxon>
    </lineage>
</organism>
<feature type="transmembrane region" description="Helical" evidence="1">
    <location>
        <begin position="38"/>
        <end position="56"/>
    </location>
</feature>